<dbReference type="EMBL" id="BX294137">
    <property type="protein sequence ID" value="CAD72778.1"/>
    <property type="molecule type" value="Genomic_DNA"/>
</dbReference>
<dbReference type="STRING" id="243090.RB2683"/>
<dbReference type="HOGENOM" id="CLU_2791193_0_0_0"/>
<evidence type="ECO:0000313" key="3">
    <source>
        <dbReference type="Proteomes" id="UP000001025"/>
    </source>
</evidence>
<evidence type="ECO:0000256" key="1">
    <source>
        <dbReference type="SAM" id="MobiDB-lite"/>
    </source>
</evidence>
<feature type="region of interest" description="Disordered" evidence="1">
    <location>
        <begin position="1"/>
        <end position="26"/>
    </location>
</feature>
<dbReference type="InParanoid" id="Q7UVE7"/>
<organism evidence="2 3">
    <name type="scientific">Rhodopirellula baltica (strain DSM 10527 / NCIMB 13988 / SH1)</name>
    <dbReference type="NCBI Taxonomy" id="243090"/>
    <lineage>
        <taxon>Bacteria</taxon>
        <taxon>Pseudomonadati</taxon>
        <taxon>Planctomycetota</taxon>
        <taxon>Planctomycetia</taxon>
        <taxon>Pirellulales</taxon>
        <taxon>Pirellulaceae</taxon>
        <taxon>Rhodopirellula</taxon>
    </lineage>
</organism>
<keyword evidence="3" id="KW-1185">Reference proteome</keyword>
<sequence>MAVDRGVQIDSGHDGSKEKSGGKSCCGGSSELQVVCQCDTPPFKIQQIPAIARIAVLTGVGATIERPI</sequence>
<protein>
    <submittedName>
        <fullName evidence="2">Uncharacterized protein</fullName>
    </submittedName>
</protein>
<proteinExistence type="predicted"/>
<dbReference type="Proteomes" id="UP000001025">
    <property type="component" value="Chromosome"/>
</dbReference>
<dbReference type="EnsemblBacteria" id="CAD72778">
    <property type="protein sequence ID" value="CAD72778"/>
    <property type="gene ID" value="RB2683"/>
</dbReference>
<dbReference type="KEGG" id="rba:RB2683"/>
<dbReference type="AlphaFoldDB" id="Q7UVE7"/>
<evidence type="ECO:0000313" key="2">
    <source>
        <dbReference type="EMBL" id="CAD72778.1"/>
    </source>
</evidence>
<name>Q7UVE7_RHOBA</name>
<accession>Q7UVE7</accession>
<feature type="compositionally biased region" description="Basic and acidic residues" evidence="1">
    <location>
        <begin position="11"/>
        <end position="21"/>
    </location>
</feature>
<reference evidence="2 3" key="1">
    <citation type="journal article" date="2003" name="Proc. Natl. Acad. Sci. U.S.A.">
        <title>Complete genome sequence of the marine planctomycete Pirellula sp. strain 1.</title>
        <authorList>
            <person name="Gloeckner F.O."/>
            <person name="Kube M."/>
            <person name="Bauer M."/>
            <person name="Teeling H."/>
            <person name="Lombardot T."/>
            <person name="Ludwig W."/>
            <person name="Gade D."/>
            <person name="Beck A."/>
            <person name="Borzym K."/>
            <person name="Heitmann K."/>
            <person name="Rabus R."/>
            <person name="Schlesner H."/>
            <person name="Amann R."/>
            <person name="Reinhardt R."/>
        </authorList>
    </citation>
    <scope>NUCLEOTIDE SEQUENCE [LARGE SCALE GENOMIC DNA]</scope>
    <source>
        <strain evidence="3">DSM 10527 / NCIMB 13988 / SH1</strain>
    </source>
</reference>
<gene>
    <name evidence="2" type="ordered locus">RB2683</name>
</gene>